<evidence type="ECO:0000256" key="1">
    <source>
        <dbReference type="SAM" id="Coils"/>
    </source>
</evidence>
<gene>
    <name evidence="2" type="ORF">BEN30_00120</name>
</gene>
<feature type="coiled-coil region" evidence="1">
    <location>
        <begin position="27"/>
        <end position="54"/>
    </location>
</feature>
<comment type="caution">
    <text evidence="2">The sequence shown here is derived from an EMBL/GenBank/DDBJ whole genome shotgun (WGS) entry which is preliminary data.</text>
</comment>
<proteinExistence type="predicted"/>
<protein>
    <submittedName>
        <fullName evidence="2">Uncharacterized protein</fullName>
    </submittedName>
</protein>
<keyword evidence="3" id="KW-1185">Reference proteome</keyword>
<evidence type="ECO:0000313" key="3">
    <source>
        <dbReference type="Proteomes" id="UP000095347"/>
    </source>
</evidence>
<organism evidence="2 3">
    <name type="scientific">Magnetovibrio blakemorei</name>
    <dbReference type="NCBI Taxonomy" id="28181"/>
    <lineage>
        <taxon>Bacteria</taxon>
        <taxon>Pseudomonadati</taxon>
        <taxon>Pseudomonadota</taxon>
        <taxon>Alphaproteobacteria</taxon>
        <taxon>Rhodospirillales</taxon>
        <taxon>Magnetovibrionaceae</taxon>
        <taxon>Magnetovibrio</taxon>
    </lineage>
</organism>
<keyword evidence="1" id="KW-0175">Coiled coil</keyword>
<dbReference type="AlphaFoldDB" id="A0A1E5QA10"/>
<reference evidence="3" key="1">
    <citation type="submission" date="2016-07" db="EMBL/GenBank/DDBJ databases">
        <authorList>
            <person name="Florea S."/>
            <person name="Webb J.S."/>
            <person name="Jaromczyk J."/>
            <person name="Schardl C.L."/>
        </authorList>
    </citation>
    <scope>NUCLEOTIDE SEQUENCE [LARGE SCALE GENOMIC DNA]</scope>
    <source>
        <strain evidence="3">MV-1</strain>
    </source>
</reference>
<evidence type="ECO:0000313" key="2">
    <source>
        <dbReference type="EMBL" id="OEJ68588.1"/>
    </source>
</evidence>
<name>A0A1E5QA10_9PROT</name>
<accession>A0A1E5QA10</accession>
<dbReference type="Proteomes" id="UP000095347">
    <property type="component" value="Unassembled WGS sequence"/>
</dbReference>
<dbReference type="EMBL" id="MCGG01000012">
    <property type="protein sequence ID" value="OEJ68588.1"/>
    <property type="molecule type" value="Genomic_DNA"/>
</dbReference>
<sequence>MVVVTDIVARLKNVNDRSLIMQVVRDCMDAAHTIEELRAELDSKSEELRSELASEIEGLHVELNGKSAALKNIMDIIHNENRATQERAKAHTEPK</sequence>